<evidence type="ECO:0000313" key="15">
    <source>
        <dbReference type="RefSeq" id="XP_010497396.1"/>
    </source>
</evidence>
<gene>
    <name evidence="15" type="primary">LOC104774512</name>
</gene>
<accession>A0ABM0Y902</accession>
<evidence type="ECO:0000256" key="2">
    <source>
        <dbReference type="ARBA" id="ARBA00006500"/>
    </source>
</evidence>
<comment type="similarity">
    <text evidence="2 11">Belongs to the acyl-ACP thioesterase family.</text>
</comment>
<evidence type="ECO:0000256" key="11">
    <source>
        <dbReference type="RuleBase" id="RU363096"/>
    </source>
</evidence>
<sequence>MQVVVDKYPTWGDVVEVDTWVSQSGKNGMRRDWLVRDCNTGETLTRASSVWVMMNKLTRRLSKIPEEVRGEIEPYFVNSDPVLTEDSRKLTKLDDKTADFVRSGLTPRWSDLDVNQHVNNVKYIGW</sequence>
<dbReference type="Gene3D" id="3.10.129.10">
    <property type="entry name" value="Hotdog Thioesterase"/>
    <property type="match status" value="1"/>
</dbReference>
<evidence type="ECO:0000256" key="7">
    <source>
        <dbReference type="ARBA" id="ARBA00022832"/>
    </source>
</evidence>
<organism evidence="14 15">
    <name type="scientific">Camelina sativa</name>
    <name type="common">False flax</name>
    <name type="synonym">Myagrum sativum</name>
    <dbReference type="NCBI Taxonomy" id="90675"/>
    <lineage>
        <taxon>Eukaryota</taxon>
        <taxon>Viridiplantae</taxon>
        <taxon>Streptophyta</taxon>
        <taxon>Embryophyta</taxon>
        <taxon>Tracheophyta</taxon>
        <taxon>Spermatophyta</taxon>
        <taxon>Magnoliopsida</taxon>
        <taxon>eudicotyledons</taxon>
        <taxon>Gunneridae</taxon>
        <taxon>Pentapetalae</taxon>
        <taxon>rosids</taxon>
        <taxon>malvids</taxon>
        <taxon>Brassicales</taxon>
        <taxon>Brassicaceae</taxon>
        <taxon>Camelineae</taxon>
        <taxon>Camelina</taxon>
    </lineage>
</organism>
<keyword evidence="6 11" id="KW-0378">Hydrolase</keyword>
<keyword evidence="4 11" id="KW-0150">Chloroplast</keyword>
<evidence type="ECO:0000259" key="12">
    <source>
        <dbReference type="Pfam" id="PF01643"/>
    </source>
</evidence>
<dbReference type="InterPro" id="IPR045023">
    <property type="entry name" value="FATA/B"/>
</dbReference>
<evidence type="ECO:0000256" key="6">
    <source>
        <dbReference type="ARBA" id="ARBA00022801"/>
    </source>
</evidence>
<evidence type="ECO:0000256" key="5">
    <source>
        <dbReference type="ARBA" id="ARBA00022640"/>
    </source>
</evidence>
<dbReference type="EC" id="3.1.2.-" evidence="11"/>
<dbReference type="PANTHER" id="PTHR31727:SF2">
    <property type="entry name" value="PALMITOYL-ACYL CARRIER PROTEIN THIOESTERASE, CHLOROPLASTIC"/>
    <property type="match status" value="1"/>
</dbReference>
<evidence type="ECO:0000313" key="14">
    <source>
        <dbReference type="Proteomes" id="UP000694864"/>
    </source>
</evidence>
<reference evidence="14" key="1">
    <citation type="journal article" date="2014" name="Nat. Commun.">
        <title>The emerging biofuel crop Camelina sativa retains a highly undifferentiated hexaploid genome structure.</title>
        <authorList>
            <person name="Kagale S."/>
            <person name="Koh C."/>
            <person name="Nixon J."/>
            <person name="Bollina V."/>
            <person name="Clarke W.E."/>
            <person name="Tuteja R."/>
            <person name="Spillane C."/>
            <person name="Robinson S.J."/>
            <person name="Links M.G."/>
            <person name="Clarke C."/>
            <person name="Higgins E.E."/>
            <person name="Huebert T."/>
            <person name="Sharpe A.G."/>
            <person name="Parkin I.A."/>
        </authorList>
    </citation>
    <scope>NUCLEOTIDE SEQUENCE [LARGE SCALE GENOMIC DNA]</scope>
    <source>
        <strain evidence="14">cv. DH55</strain>
    </source>
</reference>
<feature type="domain" description="Acyl-ACP thioesterase-like C-terminal" evidence="13">
    <location>
        <begin position="97"/>
        <end position="126"/>
    </location>
</feature>
<dbReference type="PANTHER" id="PTHR31727">
    <property type="entry name" value="OLEOYL-ACYL CARRIER PROTEIN THIOESTERASE 1, CHLOROPLASTIC"/>
    <property type="match status" value="1"/>
</dbReference>
<name>A0ABM0Y902_CAMSA</name>
<dbReference type="SUPFAM" id="SSF54637">
    <property type="entry name" value="Thioesterase/thiol ester dehydrase-isomerase"/>
    <property type="match status" value="2"/>
</dbReference>
<proteinExistence type="inferred from homology"/>
<feature type="non-terminal residue" evidence="15">
    <location>
        <position position="1"/>
    </location>
</feature>
<dbReference type="InterPro" id="IPR049427">
    <property type="entry name" value="Acyl-ACP_TE_C"/>
</dbReference>
<keyword evidence="3 11" id="KW-0444">Lipid biosynthesis</keyword>
<evidence type="ECO:0000256" key="8">
    <source>
        <dbReference type="ARBA" id="ARBA00022946"/>
    </source>
</evidence>
<feature type="non-terminal residue" evidence="15">
    <location>
        <position position="126"/>
    </location>
</feature>
<keyword evidence="5 11" id="KW-0934">Plastid</keyword>
<feature type="domain" description="Acyl-ACP thioesterase N-terminal hotdog" evidence="12">
    <location>
        <begin position="1"/>
        <end position="71"/>
    </location>
</feature>
<dbReference type="RefSeq" id="XP_010497396.1">
    <property type="nucleotide sequence ID" value="XM_010499094.1"/>
</dbReference>
<evidence type="ECO:0000256" key="3">
    <source>
        <dbReference type="ARBA" id="ARBA00022516"/>
    </source>
</evidence>
<evidence type="ECO:0000256" key="1">
    <source>
        <dbReference type="ARBA" id="ARBA00004229"/>
    </source>
</evidence>
<dbReference type="InterPro" id="IPR002864">
    <property type="entry name" value="Acyl-ACP_thioesterase_NHD"/>
</dbReference>
<dbReference type="GeneID" id="104774512"/>
<keyword evidence="14" id="KW-1185">Reference proteome</keyword>
<dbReference type="InterPro" id="IPR029069">
    <property type="entry name" value="HotDog_dom_sf"/>
</dbReference>
<keyword evidence="7 11" id="KW-0276">Fatty acid metabolism</keyword>
<dbReference type="Pfam" id="PF20791">
    <property type="entry name" value="Acyl-ACP_TE_C"/>
    <property type="match status" value="1"/>
</dbReference>
<evidence type="ECO:0000259" key="13">
    <source>
        <dbReference type="Pfam" id="PF20791"/>
    </source>
</evidence>
<evidence type="ECO:0000256" key="9">
    <source>
        <dbReference type="ARBA" id="ARBA00023098"/>
    </source>
</evidence>
<keyword evidence="10 11" id="KW-0275">Fatty acid biosynthesis</keyword>
<comment type="subcellular location">
    <subcellularLocation>
        <location evidence="1 11">Plastid</location>
        <location evidence="1 11">Chloroplast</location>
    </subcellularLocation>
</comment>
<evidence type="ECO:0000256" key="4">
    <source>
        <dbReference type="ARBA" id="ARBA00022528"/>
    </source>
</evidence>
<protein>
    <recommendedName>
        <fullName evidence="11">Acyl-[acyl-carrier-protein] hydrolase</fullName>
        <ecNumber evidence="11">3.1.2.-</ecNumber>
    </recommendedName>
</protein>
<evidence type="ECO:0000256" key="10">
    <source>
        <dbReference type="ARBA" id="ARBA00023160"/>
    </source>
</evidence>
<dbReference type="Pfam" id="PF01643">
    <property type="entry name" value="Acyl-ACP_TE"/>
    <property type="match status" value="1"/>
</dbReference>
<keyword evidence="8" id="KW-0809">Transit peptide</keyword>
<keyword evidence="9 11" id="KW-0443">Lipid metabolism</keyword>
<dbReference type="Proteomes" id="UP000694864">
    <property type="component" value="Unplaced"/>
</dbReference>
<reference evidence="15" key="2">
    <citation type="submission" date="2025-08" db="UniProtKB">
        <authorList>
            <consortium name="RefSeq"/>
        </authorList>
    </citation>
    <scope>IDENTIFICATION</scope>
    <source>
        <tissue evidence="15">Leaf</tissue>
    </source>
</reference>
<comment type="function">
    <text evidence="11">Plays an essential role in chain termination during de novo fatty acid synthesis.</text>
</comment>